<dbReference type="Proteomes" id="UP000774326">
    <property type="component" value="Unassembled WGS sequence"/>
</dbReference>
<proteinExistence type="predicted"/>
<comment type="caution">
    <text evidence="3">The sequence shown here is derived from an EMBL/GenBank/DDBJ whole genome shotgun (WGS) entry which is preliminary data.</text>
</comment>
<feature type="compositionally biased region" description="Polar residues" evidence="2">
    <location>
        <begin position="322"/>
        <end position="332"/>
    </location>
</feature>
<organism evidence="3 4">
    <name type="scientific">Wickerhamomyces pijperi</name>
    <name type="common">Yeast</name>
    <name type="synonym">Pichia pijperi</name>
    <dbReference type="NCBI Taxonomy" id="599730"/>
    <lineage>
        <taxon>Eukaryota</taxon>
        <taxon>Fungi</taxon>
        <taxon>Dikarya</taxon>
        <taxon>Ascomycota</taxon>
        <taxon>Saccharomycotina</taxon>
        <taxon>Saccharomycetes</taxon>
        <taxon>Phaffomycetales</taxon>
        <taxon>Wickerhamomycetaceae</taxon>
        <taxon>Wickerhamomyces</taxon>
    </lineage>
</organism>
<reference evidence="3" key="2">
    <citation type="submission" date="2021-01" db="EMBL/GenBank/DDBJ databases">
        <authorList>
            <person name="Schikora-Tamarit M.A."/>
        </authorList>
    </citation>
    <scope>NUCLEOTIDE SEQUENCE</scope>
    <source>
        <strain evidence="3">CBS2887</strain>
    </source>
</reference>
<feature type="compositionally biased region" description="Polar residues" evidence="2">
    <location>
        <begin position="195"/>
        <end position="204"/>
    </location>
</feature>
<evidence type="ECO:0000256" key="2">
    <source>
        <dbReference type="SAM" id="MobiDB-lite"/>
    </source>
</evidence>
<evidence type="ECO:0000313" key="4">
    <source>
        <dbReference type="Proteomes" id="UP000774326"/>
    </source>
</evidence>
<feature type="compositionally biased region" description="Low complexity" evidence="2">
    <location>
        <begin position="284"/>
        <end position="312"/>
    </location>
</feature>
<feature type="compositionally biased region" description="Polar residues" evidence="2">
    <location>
        <begin position="369"/>
        <end position="388"/>
    </location>
</feature>
<feature type="region of interest" description="Disordered" evidence="2">
    <location>
        <begin position="195"/>
        <end position="332"/>
    </location>
</feature>
<dbReference type="OrthoDB" id="3981136at2759"/>
<name>A0A9P8Q460_WICPI</name>
<feature type="coiled-coil region" evidence="1">
    <location>
        <begin position="15"/>
        <end position="106"/>
    </location>
</feature>
<evidence type="ECO:0008006" key="5">
    <source>
        <dbReference type="Google" id="ProtNLM"/>
    </source>
</evidence>
<keyword evidence="1" id="KW-0175">Coiled coil</keyword>
<dbReference type="Gene3D" id="6.10.250.1080">
    <property type="match status" value="1"/>
</dbReference>
<evidence type="ECO:0000313" key="3">
    <source>
        <dbReference type="EMBL" id="KAH3683726.1"/>
    </source>
</evidence>
<feature type="region of interest" description="Disordered" evidence="2">
    <location>
        <begin position="350"/>
        <end position="388"/>
    </location>
</feature>
<reference evidence="3" key="1">
    <citation type="journal article" date="2021" name="Open Biol.">
        <title>Shared evolutionary footprints suggest mitochondrial oxidative damage underlies multiple complex I losses in fungi.</title>
        <authorList>
            <person name="Schikora-Tamarit M.A."/>
            <person name="Marcet-Houben M."/>
            <person name="Nosek J."/>
            <person name="Gabaldon T."/>
        </authorList>
    </citation>
    <scope>NUCLEOTIDE SEQUENCE</scope>
    <source>
        <strain evidence="3">CBS2887</strain>
    </source>
</reference>
<feature type="region of interest" description="Disordered" evidence="2">
    <location>
        <begin position="432"/>
        <end position="479"/>
    </location>
</feature>
<feature type="compositionally biased region" description="Polar residues" evidence="2">
    <location>
        <begin position="432"/>
        <end position="467"/>
    </location>
</feature>
<protein>
    <recommendedName>
        <fullName evidence="5">NUDE domain-containing protein</fullName>
    </recommendedName>
</protein>
<dbReference type="AlphaFoldDB" id="A0A9P8Q460"/>
<feature type="compositionally biased region" description="Polar residues" evidence="2">
    <location>
        <begin position="350"/>
        <end position="361"/>
    </location>
</feature>
<evidence type="ECO:0000256" key="1">
    <source>
        <dbReference type="SAM" id="Coils"/>
    </source>
</evidence>
<dbReference type="EMBL" id="JAEUBG010002973">
    <property type="protein sequence ID" value="KAH3683726.1"/>
    <property type="molecule type" value="Genomic_DNA"/>
</dbReference>
<keyword evidence="4" id="KW-1185">Reference proteome</keyword>
<sequence>METSSVPLEQRYPNYESALATITQLEEELQEFQRSSYELESQLEDELQHLESSNKDLKQENDSLKLQVVNLKKEMVQAKQEEMQQRKDLNLKITSLEDKLIAIQTKLIETEIENDSIQQTERSQAALILELQTELQTQQEKTIILDAEVERLKSELVTVKLTNSNLLNQIHSSGGANGNENSDIRPQTLVLSTPIAQQHQQRNASTDSSSSSEEEYQSSILPKGREKKLSKPTTPYTPLAGKTKVLTETPSPNTPLGPPEVKHAKSKRHSSPVMAQLHNLIHRQPSQSSKPPKSITPSKQDPRTVSVGSSSSNYGGLILPKQRSTGQSTTKITNTNVLTASTHIKLDSMSNITTSNANGTSAKARRHSSINQTQHLKPSSPLSTSNTNYKQIIDSPISPSNINNKNNHQATSKLKTLQRRISSSKFLNWMGDSSTVSSPTSPAGSITNNRPSSSGNNSEKADTPTSKRFSRYSLQIDDR</sequence>
<gene>
    <name evidence="3" type="ORF">WICPIJ_005287</name>
</gene>
<accession>A0A9P8Q460</accession>